<keyword evidence="1" id="KW-1133">Transmembrane helix</keyword>
<evidence type="ECO:0000313" key="3">
    <source>
        <dbReference type="EMBL" id="CEA13428.1"/>
    </source>
</evidence>
<dbReference type="STRING" id="2162.BRM9_0218"/>
<evidence type="ECO:0000313" key="5">
    <source>
        <dbReference type="Proteomes" id="UP000029661"/>
    </source>
</evidence>
<feature type="transmembrane region" description="Helical" evidence="1">
    <location>
        <begin position="35"/>
        <end position="59"/>
    </location>
</feature>
<feature type="transmembrane region" description="Helical" evidence="1">
    <location>
        <begin position="71"/>
        <end position="90"/>
    </location>
</feature>
<dbReference type="KEGG" id="mfc:BRM9_0218"/>
<reference evidence="4" key="3">
    <citation type="submission" date="2020-10" db="EMBL/GenBank/DDBJ databases">
        <title>Dehalococcoides mccartyi of a TCE/Cr reducing biochatode.</title>
        <authorList>
            <person name="Matturro B."/>
        </authorList>
    </citation>
    <scope>NUCLEOTIDE SEQUENCE</scope>
    <source>
        <strain evidence="4">Bin2</strain>
    </source>
</reference>
<keyword evidence="1" id="KW-0812">Transmembrane</keyword>
<dbReference type="EMBL" id="JADIIL010000018">
    <property type="protein sequence ID" value="MBF4474845.1"/>
    <property type="molecule type" value="Genomic_DNA"/>
</dbReference>
<dbReference type="OrthoDB" id="69609at2157"/>
<dbReference type="Proteomes" id="UP000029661">
    <property type="component" value="Chromosome"/>
</dbReference>
<dbReference type="PATRIC" id="fig|2162.9.peg.1112"/>
<dbReference type="GeneID" id="24791361"/>
<dbReference type="KEGG" id="mfi:DSM1535_1087"/>
<dbReference type="AlphaFoldDB" id="A0A089ZAK9"/>
<evidence type="ECO:0000256" key="1">
    <source>
        <dbReference type="SAM" id="Phobius"/>
    </source>
</evidence>
<reference evidence="3" key="2">
    <citation type="submission" date="2014-08" db="EMBL/GenBank/DDBJ databases">
        <authorList>
            <person name="Wibberg D."/>
        </authorList>
    </citation>
    <scope>NUCLEOTIDE SEQUENCE</scope>
</reference>
<dbReference type="EMBL" id="CP006933">
    <property type="protein sequence ID" value="AIS31047.1"/>
    <property type="molecule type" value="Genomic_DNA"/>
</dbReference>
<protein>
    <submittedName>
        <fullName evidence="3">Putative membrane protein</fullName>
    </submittedName>
</protein>
<feature type="transmembrane region" description="Helical" evidence="1">
    <location>
        <begin position="6"/>
        <end position="23"/>
    </location>
</feature>
<name>A0A089ZAK9_METFO</name>
<evidence type="ECO:0000313" key="2">
    <source>
        <dbReference type="EMBL" id="AIS31047.1"/>
    </source>
</evidence>
<dbReference type="EMBL" id="LN515531">
    <property type="protein sequence ID" value="CEA13428.1"/>
    <property type="molecule type" value="Genomic_DNA"/>
</dbReference>
<evidence type="ECO:0000313" key="4">
    <source>
        <dbReference type="EMBL" id="MBF4474845.1"/>
    </source>
</evidence>
<accession>A0A089ZAK9</accession>
<organism evidence="2 5">
    <name type="scientific">Methanobacterium formicicum</name>
    <dbReference type="NCBI Taxonomy" id="2162"/>
    <lineage>
        <taxon>Archaea</taxon>
        <taxon>Methanobacteriati</taxon>
        <taxon>Methanobacteriota</taxon>
        <taxon>Methanomada group</taxon>
        <taxon>Methanobacteria</taxon>
        <taxon>Methanobacteriales</taxon>
        <taxon>Methanobacteriaceae</taxon>
        <taxon>Methanobacterium</taxon>
    </lineage>
</organism>
<keyword evidence="1" id="KW-0472">Membrane</keyword>
<gene>
    <name evidence="2" type="ORF">BRM9_0218</name>
    <name evidence="3" type="ORF">DSM1535_1087</name>
    <name evidence="4" type="ORF">ISP06_05160</name>
</gene>
<sequence>MTYELISVSIILILGYLGSYLLYQKNYLKKATHIRLWNILILITFLISVVAGLILLCLVEYGITIPNSQGILYWHVEFGITMFWIAIFHIHSYWMSSSEEGEDSSSDKSGRESD</sequence>
<proteinExistence type="predicted"/>
<reference evidence="2 5" key="1">
    <citation type="submission" date="2013-12" db="EMBL/GenBank/DDBJ databases">
        <title>The complete genome sequence of Methanobacterium sp. BRM9.</title>
        <authorList>
            <consortium name="Pastoral Greenhouse Gas Research Consortium"/>
            <person name="Kelly W.J."/>
            <person name="Leahy S.C."/>
            <person name="Perry R."/>
            <person name="Li D."/>
            <person name="Altermann E."/>
            <person name="Lambie S.C."/>
            <person name="Attwood G.T."/>
        </authorList>
    </citation>
    <scope>NUCLEOTIDE SEQUENCE [LARGE SCALE GENOMIC DNA]</scope>
    <source>
        <strain evidence="2 5">BRM9</strain>
    </source>
</reference>
<dbReference type="RefSeq" id="WP_048072641.1">
    <property type="nucleotide sequence ID" value="NZ_CALCVY010000131.1"/>
</dbReference>
<dbReference type="Proteomes" id="UP000606900">
    <property type="component" value="Unassembled WGS sequence"/>
</dbReference>